<dbReference type="PANTHER" id="PTHR21310">
    <property type="entry name" value="AMINOGLYCOSIDE PHOSPHOTRANSFERASE-RELATED-RELATED"/>
    <property type="match status" value="1"/>
</dbReference>
<name>A0A9W7ZLY8_9FUNG</name>
<dbReference type="Proteomes" id="UP001150538">
    <property type="component" value="Unassembled WGS sequence"/>
</dbReference>
<dbReference type="Pfam" id="PF01636">
    <property type="entry name" value="APH"/>
    <property type="match status" value="1"/>
</dbReference>
<dbReference type="InterPro" id="IPR051678">
    <property type="entry name" value="AGP_Transferase"/>
</dbReference>
<protein>
    <recommendedName>
        <fullName evidence="1">Aminoglycoside phosphotransferase domain-containing protein</fullName>
    </recommendedName>
</protein>
<dbReference type="OrthoDB" id="2906425at2759"/>
<evidence type="ECO:0000259" key="1">
    <source>
        <dbReference type="Pfam" id="PF01636"/>
    </source>
</evidence>
<evidence type="ECO:0000313" key="3">
    <source>
        <dbReference type="Proteomes" id="UP001150538"/>
    </source>
</evidence>
<dbReference type="EMBL" id="JANBPU010000449">
    <property type="protein sequence ID" value="KAJ1911436.1"/>
    <property type="molecule type" value="Genomic_DNA"/>
</dbReference>
<keyword evidence="3" id="KW-1185">Reference proteome</keyword>
<comment type="caution">
    <text evidence="2">The sequence shown here is derived from an EMBL/GenBank/DDBJ whole genome shotgun (WGS) entry which is preliminary data.</text>
</comment>
<organism evidence="2 3">
    <name type="scientific">Mycoemilia scoparia</name>
    <dbReference type="NCBI Taxonomy" id="417184"/>
    <lineage>
        <taxon>Eukaryota</taxon>
        <taxon>Fungi</taxon>
        <taxon>Fungi incertae sedis</taxon>
        <taxon>Zoopagomycota</taxon>
        <taxon>Kickxellomycotina</taxon>
        <taxon>Kickxellomycetes</taxon>
        <taxon>Kickxellales</taxon>
        <taxon>Kickxellaceae</taxon>
        <taxon>Mycoemilia</taxon>
    </lineage>
</organism>
<dbReference type="InterPro" id="IPR002575">
    <property type="entry name" value="Aminoglycoside_PTrfase"/>
</dbReference>
<dbReference type="PANTHER" id="PTHR21310:SF48">
    <property type="entry name" value="AMINOGLYCOSIDE PHOSPHOTRANSFERASE DOMAIN-CONTAINING PROTEIN"/>
    <property type="match status" value="1"/>
</dbReference>
<proteinExistence type="predicted"/>
<feature type="domain" description="Aminoglycoside phosphotransferase" evidence="1">
    <location>
        <begin position="20"/>
        <end position="182"/>
    </location>
</feature>
<evidence type="ECO:0000313" key="2">
    <source>
        <dbReference type="EMBL" id="KAJ1911436.1"/>
    </source>
</evidence>
<sequence>MAIYRKYGTLQEAQNLECVQDKVSCPRLINYYPELEGGDCRYCIEMEHIQGKKLTEIWPELNEQQQQIVAENIKAELKKLHSIPVDKSWIGNNIGQKRTAISDLVFGTIRFTNIEDFNNHIINIMPERSHKLEFLFRSTLPNDFDLCLCHGDLYSENIMVRSDLGIVFTDWGCLGCLPCFWDEMKLFASCPLKQTFPIHVISEEHFEYISIYSLIIMTIF</sequence>
<dbReference type="SUPFAM" id="SSF56112">
    <property type="entry name" value="Protein kinase-like (PK-like)"/>
    <property type="match status" value="1"/>
</dbReference>
<dbReference type="Gene3D" id="3.90.1200.10">
    <property type="match status" value="1"/>
</dbReference>
<accession>A0A9W7ZLY8</accession>
<dbReference type="AlphaFoldDB" id="A0A9W7ZLY8"/>
<dbReference type="InterPro" id="IPR011009">
    <property type="entry name" value="Kinase-like_dom_sf"/>
</dbReference>
<reference evidence="2" key="1">
    <citation type="submission" date="2022-07" db="EMBL/GenBank/DDBJ databases">
        <title>Phylogenomic reconstructions and comparative analyses of Kickxellomycotina fungi.</title>
        <authorList>
            <person name="Reynolds N.K."/>
            <person name="Stajich J.E."/>
            <person name="Barry K."/>
            <person name="Grigoriev I.V."/>
            <person name="Crous P."/>
            <person name="Smith M.E."/>
        </authorList>
    </citation>
    <scope>NUCLEOTIDE SEQUENCE</scope>
    <source>
        <strain evidence="2">NBRC 100468</strain>
    </source>
</reference>
<gene>
    <name evidence="2" type="ORF">H4219_005938</name>
</gene>